<dbReference type="EMBL" id="LUUB01000086">
    <property type="protein sequence ID" value="OAF04275.1"/>
    <property type="molecule type" value="Genomic_DNA"/>
</dbReference>
<accession>A0A176YDK7</accession>
<gene>
    <name evidence="9" type="ORF">AYJ54_24095</name>
</gene>
<evidence type="ECO:0000256" key="4">
    <source>
        <dbReference type="ARBA" id="ARBA00023125"/>
    </source>
</evidence>
<dbReference type="InterPro" id="IPR008490">
    <property type="entry name" value="Transposase_InsH_N"/>
</dbReference>
<evidence type="ECO:0000256" key="5">
    <source>
        <dbReference type="ARBA" id="ARBA00023172"/>
    </source>
</evidence>
<proteinExistence type="inferred from homology"/>
<dbReference type="InterPro" id="IPR002559">
    <property type="entry name" value="Transposase_11"/>
</dbReference>
<dbReference type="GO" id="GO:0003677">
    <property type="term" value="F:DNA binding"/>
    <property type="evidence" value="ECO:0007669"/>
    <property type="project" value="UniProtKB-KW"/>
</dbReference>
<dbReference type="InterPro" id="IPR047959">
    <property type="entry name" value="Transpos_IS5"/>
</dbReference>
<evidence type="ECO:0000256" key="1">
    <source>
        <dbReference type="ARBA" id="ARBA00003544"/>
    </source>
</evidence>
<dbReference type="PANTHER" id="PTHR35604:SF2">
    <property type="entry name" value="TRANSPOSASE INSH FOR INSERTION SEQUENCE ELEMENT IS5A-RELATED"/>
    <property type="match status" value="1"/>
</dbReference>
<dbReference type="PANTHER" id="PTHR35604">
    <property type="entry name" value="TRANSPOSASE INSH FOR INSERTION SEQUENCE ELEMENT IS5A-RELATED"/>
    <property type="match status" value="1"/>
</dbReference>
<protein>
    <submittedName>
        <fullName evidence="9">Transposase</fullName>
    </submittedName>
</protein>
<dbReference type="NCBIfam" id="NF033581">
    <property type="entry name" value="transpos_IS5_4"/>
    <property type="match status" value="1"/>
</dbReference>
<feature type="region of interest" description="Disordered" evidence="6">
    <location>
        <begin position="161"/>
        <end position="203"/>
    </location>
</feature>
<dbReference type="GO" id="GO:0006313">
    <property type="term" value="P:DNA transposition"/>
    <property type="evidence" value="ECO:0007669"/>
    <property type="project" value="InterPro"/>
</dbReference>
<comment type="caution">
    <text evidence="9">The sequence shown here is derived from an EMBL/GenBank/DDBJ whole genome shotgun (WGS) entry which is preliminary data.</text>
</comment>
<comment type="similarity">
    <text evidence="2">Belongs to the transposase 11 family.</text>
</comment>
<name>A0A176YDK7_9BRAD</name>
<comment type="function">
    <text evidence="1">Involved in the transposition of the insertion sequence IS5.</text>
</comment>
<sequence>MRGSDERSGSLFSYVDLEARVRPDHPLRKIREIVNAALSDLSKAFSGLYTDFGRPSIAPERLLRAMLLQAFYGIRSERQLMERLEFDLLFRWFVGLGVDDPVWDHSTFSKNRDRLLEGEIAVKFLSAVLAQPQVKRLLSSDHFSVDGTLIEAWASIKSFRKKDGGDNDSEGSGRNAERSFHKEKRSNETHQSTTDPEARLYKKGDGRPAKLCYMGHALMENRHGLAVGGIVSQATGTAEREAALALIDSRHPTGRRITLGADKAYDVTQFVHDLRERSVTPHIAIDGHLSKTGIPRKTAVDARTTRHAGYEVSQRCRKRIEEVFGWIKSSAGLAKVKLRGRERVDAAFTLALAAYNLIRLPKLLAVQL</sequence>
<dbReference type="STRING" id="1505087.AYJ54_24095"/>
<dbReference type="Pfam" id="PF01609">
    <property type="entry name" value="DDE_Tnp_1"/>
    <property type="match status" value="1"/>
</dbReference>
<reference evidence="9 10" key="1">
    <citation type="submission" date="2016-03" db="EMBL/GenBank/DDBJ databases">
        <title>Draft Genome Sequence of the Strain BR 10245 (Bradyrhizobium sp.) isolated from nodules of Centrolobium paraense.</title>
        <authorList>
            <person name="Simoes-Araujo J.L.Sr."/>
            <person name="Barauna A.C."/>
            <person name="Silva K."/>
            <person name="Zilli J.E."/>
        </authorList>
    </citation>
    <scope>NUCLEOTIDE SEQUENCE [LARGE SCALE GENOMIC DNA]</scope>
    <source>
        <strain evidence="9 10">BR 10245</strain>
    </source>
</reference>
<evidence type="ECO:0000259" key="8">
    <source>
        <dbReference type="Pfam" id="PF05598"/>
    </source>
</evidence>
<keyword evidence="3" id="KW-0815">Transposition</keyword>
<dbReference type="Proteomes" id="UP000076959">
    <property type="component" value="Unassembled WGS sequence"/>
</dbReference>
<evidence type="ECO:0000256" key="3">
    <source>
        <dbReference type="ARBA" id="ARBA00022578"/>
    </source>
</evidence>
<dbReference type="RefSeq" id="WP_063705264.1">
    <property type="nucleotide sequence ID" value="NZ_LUUB01000086.1"/>
</dbReference>
<organism evidence="9 10">
    <name type="scientific">Bradyrhizobium centrolobii</name>
    <dbReference type="NCBI Taxonomy" id="1505087"/>
    <lineage>
        <taxon>Bacteria</taxon>
        <taxon>Pseudomonadati</taxon>
        <taxon>Pseudomonadota</taxon>
        <taxon>Alphaproteobacteria</taxon>
        <taxon>Hyphomicrobiales</taxon>
        <taxon>Nitrobacteraceae</taxon>
        <taxon>Bradyrhizobium</taxon>
    </lineage>
</organism>
<dbReference type="OrthoDB" id="9774608at2"/>
<evidence type="ECO:0000259" key="7">
    <source>
        <dbReference type="Pfam" id="PF01609"/>
    </source>
</evidence>
<evidence type="ECO:0000256" key="2">
    <source>
        <dbReference type="ARBA" id="ARBA00010075"/>
    </source>
</evidence>
<evidence type="ECO:0000313" key="10">
    <source>
        <dbReference type="Proteomes" id="UP000076959"/>
    </source>
</evidence>
<feature type="domain" description="Transposase InsH N-terminal" evidence="8">
    <location>
        <begin position="16"/>
        <end position="114"/>
    </location>
</feature>
<keyword evidence="4" id="KW-0238">DNA-binding</keyword>
<dbReference type="AlphaFoldDB" id="A0A176YDK7"/>
<evidence type="ECO:0000256" key="6">
    <source>
        <dbReference type="SAM" id="MobiDB-lite"/>
    </source>
</evidence>
<dbReference type="GO" id="GO:0004803">
    <property type="term" value="F:transposase activity"/>
    <property type="evidence" value="ECO:0007669"/>
    <property type="project" value="InterPro"/>
</dbReference>
<dbReference type="Pfam" id="PF05598">
    <property type="entry name" value="DUF772"/>
    <property type="match status" value="1"/>
</dbReference>
<evidence type="ECO:0000313" key="9">
    <source>
        <dbReference type="EMBL" id="OAF04275.1"/>
    </source>
</evidence>
<keyword evidence="5" id="KW-0233">DNA recombination</keyword>
<keyword evidence="10" id="KW-1185">Reference proteome</keyword>
<feature type="compositionally biased region" description="Basic and acidic residues" evidence="6">
    <location>
        <begin position="175"/>
        <end position="188"/>
    </location>
</feature>
<feature type="domain" description="Transposase IS4-like" evidence="7">
    <location>
        <begin position="201"/>
        <end position="357"/>
    </location>
</feature>